<dbReference type="Pfam" id="PF04577">
    <property type="entry name" value="Glyco_transf_61"/>
    <property type="match status" value="1"/>
</dbReference>
<dbReference type="AlphaFoldDB" id="A0A0A2VBP3"/>
<dbReference type="RefSeq" id="WP_052115043.1">
    <property type="nucleotide sequence ID" value="NZ_AVBG01000008.1"/>
</dbReference>
<reference evidence="5 6" key="1">
    <citation type="submission" date="2013-08" db="EMBL/GenBank/DDBJ databases">
        <title>Genome of Pontibacillus chungwhensis.</title>
        <authorList>
            <person name="Wang Q."/>
            <person name="Wang G."/>
        </authorList>
    </citation>
    <scope>NUCLEOTIDE SEQUENCE [LARGE SCALE GENOMIC DNA]</scope>
    <source>
        <strain evidence="5 6">BH030062</strain>
    </source>
</reference>
<dbReference type="Proteomes" id="UP000030153">
    <property type="component" value="Unassembled WGS sequence"/>
</dbReference>
<evidence type="ECO:0000259" key="4">
    <source>
        <dbReference type="Pfam" id="PF04577"/>
    </source>
</evidence>
<name>A0A0A2VBP3_9BACI</name>
<dbReference type="STRING" id="1385513.N780_17735"/>
<keyword evidence="1" id="KW-0328">Glycosyltransferase</keyword>
<gene>
    <name evidence="5" type="ORF">N780_17735</name>
</gene>
<dbReference type="PANTHER" id="PTHR20961">
    <property type="entry name" value="GLYCOSYLTRANSFERASE"/>
    <property type="match status" value="1"/>
</dbReference>
<keyword evidence="3" id="KW-0325">Glycoprotein</keyword>
<evidence type="ECO:0000256" key="1">
    <source>
        <dbReference type="ARBA" id="ARBA00022676"/>
    </source>
</evidence>
<comment type="caution">
    <text evidence="5">The sequence shown here is derived from an EMBL/GenBank/DDBJ whole genome shotgun (WGS) entry which is preliminary data.</text>
</comment>
<evidence type="ECO:0000313" key="6">
    <source>
        <dbReference type="Proteomes" id="UP000030153"/>
    </source>
</evidence>
<organism evidence="5 6">
    <name type="scientific">Pontibacillus chungwhensis BH030062</name>
    <dbReference type="NCBI Taxonomy" id="1385513"/>
    <lineage>
        <taxon>Bacteria</taxon>
        <taxon>Bacillati</taxon>
        <taxon>Bacillota</taxon>
        <taxon>Bacilli</taxon>
        <taxon>Bacillales</taxon>
        <taxon>Bacillaceae</taxon>
        <taxon>Pontibacillus</taxon>
    </lineage>
</organism>
<dbReference type="eggNOG" id="COG4421">
    <property type="taxonomic scope" value="Bacteria"/>
</dbReference>
<dbReference type="InterPro" id="IPR049625">
    <property type="entry name" value="Glyco_transf_61_cat"/>
</dbReference>
<proteinExistence type="predicted"/>
<evidence type="ECO:0000256" key="2">
    <source>
        <dbReference type="ARBA" id="ARBA00022679"/>
    </source>
</evidence>
<accession>A0A0A2VBP3</accession>
<dbReference type="EMBL" id="AVBG01000008">
    <property type="protein sequence ID" value="KGP91095.1"/>
    <property type="molecule type" value="Genomic_DNA"/>
</dbReference>
<evidence type="ECO:0000313" key="5">
    <source>
        <dbReference type="EMBL" id="KGP91095.1"/>
    </source>
</evidence>
<dbReference type="InterPro" id="IPR007657">
    <property type="entry name" value="Glycosyltransferase_61"/>
</dbReference>
<evidence type="ECO:0000256" key="3">
    <source>
        <dbReference type="ARBA" id="ARBA00023180"/>
    </source>
</evidence>
<sequence length="360" mass="40742">MDQTSLPFGTFETIKDWLDSEGDSWAGGNMLKKIHGEFPVPQNAKLRPPCPPSWYPNQFSGGDVSVIPNGRIWGKNGAILTPDNYLIGDVSFEGVHITSENHSIFKQKGLPSVSHYKNVADLTHVYSGNYYHYMYEVLPRIDLLHQSNLTINYYVVNEGFGERYQSETLKRLGIDERQLVPTHDHFHLQAEKLIVPSQPSFPTKWAYEFLRKTFSNPNTSSSDKKRIFIKRRWSRNFTNIDQLVELLEGLGFVTLELEDLSVANQVEIFSSAEIVIAAHGAGLTNLTFCQPGTKVLEIFAPTYIIPHYWAISALGNLRYHYLIGEPKDSSSGVKNEWAGGDNITVDIDKLKTYIEENLLA</sequence>
<keyword evidence="6" id="KW-1185">Reference proteome</keyword>
<protein>
    <submittedName>
        <fullName evidence="5">Capsular biosynthesis protein</fullName>
    </submittedName>
</protein>
<keyword evidence="2" id="KW-0808">Transferase</keyword>
<feature type="domain" description="Glycosyltransferase 61 catalytic" evidence="4">
    <location>
        <begin position="130"/>
        <end position="296"/>
    </location>
</feature>
<dbReference type="GO" id="GO:0016757">
    <property type="term" value="F:glycosyltransferase activity"/>
    <property type="evidence" value="ECO:0007669"/>
    <property type="project" value="UniProtKB-KW"/>
</dbReference>